<dbReference type="PANTHER" id="PTHR36071">
    <property type="entry name" value="DNA DOUBLE-STRAND BREAK REPAIR PROTEIN"/>
    <property type="match status" value="1"/>
</dbReference>
<dbReference type="Proteomes" id="UP000501690">
    <property type="component" value="Linkage Group LG3"/>
</dbReference>
<dbReference type="Pfam" id="PF00232">
    <property type="entry name" value="Glyco_hydro_1"/>
    <property type="match status" value="2"/>
</dbReference>
<evidence type="ECO:0000313" key="4">
    <source>
        <dbReference type="EMBL" id="QCD85661.1"/>
    </source>
</evidence>
<keyword evidence="2" id="KW-0378">Hydrolase</keyword>
<dbReference type="InterPro" id="IPR033132">
    <property type="entry name" value="GH_1_N_CS"/>
</dbReference>
<dbReference type="PANTHER" id="PTHR36071:SF1">
    <property type="entry name" value="DNA DOUBLE-STRAND BREAK REPAIR PROTEIN"/>
    <property type="match status" value="1"/>
</dbReference>
<dbReference type="FunFam" id="3.20.20.80:FF:000020">
    <property type="entry name" value="Beta-glucosidase 12"/>
    <property type="match status" value="1"/>
</dbReference>
<dbReference type="PROSITE" id="PS00653">
    <property type="entry name" value="GLYCOSYL_HYDROL_F1_2"/>
    <property type="match status" value="2"/>
</dbReference>
<keyword evidence="3" id="KW-0326">Glycosidase</keyword>
<evidence type="ECO:0000256" key="3">
    <source>
        <dbReference type="ARBA" id="ARBA00023295"/>
    </source>
</evidence>
<sequence length="1987" mass="226184">MRSRFRSIFTGDDNGTTIFTGADNGTTIFTAHNESEALDKGNIVNCLAMKFDKTDALSILSQIKRQDKQIKLKSRWLLGIPPTRHERKKLKKHFKNRYLSESLIREDDMFYESVKTHLEDALGAHRSEQENDIPKGDMDFIQTLNMKRLISPLLDNLTTKGLYLLAMIVTGSSFKSEITRCKMKRVIKDSLSSVLGRKSHHNHLDTCKQIFSLLNNPQNFRDRCEPLGALRSLSYHAAAEKVLHNLQNLPSQTLIAMRRKLKGVKAPVPQLQPRKHGWARDHLIKLVKKISMEMLSKLDRETELQEPLAKAMAVADLSLKLTTGSHNIFSKDFYQFSPEVKSLQSDIMNAIWSVKKVTTVPELRNLQLLIEPKATISNRCIRTAFVNFLTEFLFECSDMDSVPKSLSQTLDVINRGPNNGGLHNVLFKKKYIEDEVDCILNISALTKQFVLDLLPDDEFDKDFNDAYMEQLEESDDSDSDEDGGSQLQEDIQLGNGFDSIDTCYEAESIGDFVPFEFLSCTIKIEENVSSSPLTVSDRLNSCSERLQSNTCFSVNLESEFHNTPRNMSSDQCQGERTEHFSTFMADKNNYSSFVSPDRELDEKVVKINHLFESDTKIAATDTTNLFSGEKEPVPTKYSACENQYLAIQDACDKTSMLAYSLVGRMLHEFVKTEGLDLNPSKSLYLNRNNLIEDVEAMKFDKTDALSILSQIKRQDKQIKLKSRWLLGIPPTRHERKKLKKHFKNRYLSESLIREDDMFYESVKTHLEDALGAHRSEQENDIPKGDMDFIQTLNMKRLISPLLDNLTTKGLYLLAMIVTGSSFKSEITRCKMKRVIKDSLSSVLGRKSHHNHLDTCKQIFSLLNNPQNFRDRCEPLGALRSLSYHAAAEKVLHNLQNLPSQTLIAMRRKLKGVKAPVPQLQPRKHGWARDHLIKLVKKISMEMLSKLDRETELQEPLAKAMAVADLSLKLTTGSHNIFSKDFYQFSPEVKSLQSDIMNAIWSVKKVTTVPELRNLQLLIEPKATISNRCIRTAFVNFLTEFLFECSDMDSVPKSLSQTLDVINRGPNNGGLHNVLFKKKYIEDEVDCILNISALTKQFVLDLLPDDEFDKDFNDAYMEQLEESDDSDSDEDGGSQLQEDIQLGNGFDSIDTCYEAESIGDFVPFEFLSCTIKIEENVSSSPLTVSDRLNSCSERLQSNTCFSVNLESEFHNTPRNMSSDQCQGERTEHFSTFMADKNNYSSFVSPDRELDEKVVKINHLFESDTKIAATDTTNLFSGEKEPVPTKYSACENQYLAIQDACDKTSMLAYSLVGRMLHEFVKTEGLDLNPSKSLYLNRNNLIEDVEDIEEQSSSGKHARDFVQVIEELIPSFPDRSTSLNRSSFPKGFIFGTASSAYQCEGAANVGGRGPSIWDTYTHNYPDKILDRSNGDVSIDQYHHYKEDIEIIKGMNMDAYRFSISWSRILPKGKISRGVNKEGVNYYNNLINELLAKAAISTFSTDNFRSTSLNRSSFPKGFIFGTASSAYQCEGAANVGGRGPSIWDTYTHNYPDKILDRSNGDVSIDQYHHYKEDIEIIKGMNMDAYRFSISWSRILPKGKISRGVNKEGVNYYNNLINELLAKGLEPFVTIFHWDLPQALEDEYDGFLSPNIVNDFQDYAELCFKEFGDRVEHWITLNEPWTFSKYGYADGISPPGRCSTWQNLSCNDGDSAIEPYIVTHNQLLAHAAAVNVYKTKYQVSQKGVIGISLACHWIVPLYDTELDQFAAERALDFMFGWFMEPLTNGEYPKTMQSLVGNRLPKFSANEIKLLRGSFDFIGLNYYTSYYATNAPELSEARPSYLTDSLVVLTSERNGTPIGQKTTSKWLYVCPKGIHELLLYVKTKYNNPFIFITENGIDEFSDPTLSLEEALNDTSRIDYFYDHLYYLQSAVKDGVNVKGYFAWSLSDSFEWTLGYISRFGTIFVDYHSLKRYPKLSAIWFRDFLQGKTDTYDN</sequence>
<dbReference type="Gene3D" id="3.20.20.80">
    <property type="entry name" value="Glycosidases"/>
    <property type="match status" value="2"/>
</dbReference>
<dbReference type="SUPFAM" id="SSF51445">
    <property type="entry name" value="(Trans)glycosidases"/>
    <property type="match status" value="2"/>
</dbReference>
<name>A0A4D6LAR6_VIGUN</name>
<dbReference type="InterPro" id="IPR001360">
    <property type="entry name" value="Glyco_hydro_1"/>
</dbReference>
<evidence type="ECO:0000313" key="5">
    <source>
        <dbReference type="Proteomes" id="UP000501690"/>
    </source>
</evidence>
<dbReference type="PRINTS" id="PR00131">
    <property type="entry name" value="GLHYDRLASE1"/>
</dbReference>
<proteinExistence type="inferred from homology"/>
<evidence type="ECO:0000256" key="2">
    <source>
        <dbReference type="ARBA" id="ARBA00022801"/>
    </source>
</evidence>
<reference evidence="4 5" key="1">
    <citation type="submission" date="2019-04" db="EMBL/GenBank/DDBJ databases">
        <title>An improved genome assembly and genetic linkage map for asparagus bean, Vigna unguiculata ssp. sesquipedialis.</title>
        <authorList>
            <person name="Xia Q."/>
            <person name="Zhang R."/>
            <person name="Dong Y."/>
        </authorList>
    </citation>
    <scope>NUCLEOTIDE SEQUENCE [LARGE SCALE GENOMIC DNA]</scope>
    <source>
        <tissue evidence="4">Leaf</tissue>
    </source>
</reference>
<dbReference type="GO" id="GO:0005975">
    <property type="term" value="P:carbohydrate metabolic process"/>
    <property type="evidence" value="ECO:0007669"/>
    <property type="project" value="InterPro"/>
</dbReference>
<organism evidence="4 5">
    <name type="scientific">Vigna unguiculata</name>
    <name type="common">Cowpea</name>
    <dbReference type="NCBI Taxonomy" id="3917"/>
    <lineage>
        <taxon>Eukaryota</taxon>
        <taxon>Viridiplantae</taxon>
        <taxon>Streptophyta</taxon>
        <taxon>Embryophyta</taxon>
        <taxon>Tracheophyta</taxon>
        <taxon>Spermatophyta</taxon>
        <taxon>Magnoliopsida</taxon>
        <taxon>eudicotyledons</taxon>
        <taxon>Gunneridae</taxon>
        <taxon>Pentapetalae</taxon>
        <taxon>rosids</taxon>
        <taxon>fabids</taxon>
        <taxon>Fabales</taxon>
        <taxon>Fabaceae</taxon>
        <taxon>Papilionoideae</taxon>
        <taxon>50 kb inversion clade</taxon>
        <taxon>NPAAA clade</taxon>
        <taxon>indigoferoid/millettioid clade</taxon>
        <taxon>Phaseoleae</taxon>
        <taxon>Vigna</taxon>
    </lineage>
</organism>
<gene>
    <name evidence="4" type="ORF">DEO72_LG3g181</name>
</gene>
<dbReference type="GO" id="GO:0004553">
    <property type="term" value="F:hydrolase activity, hydrolyzing O-glycosyl compounds"/>
    <property type="evidence" value="ECO:0007669"/>
    <property type="project" value="InterPro"/>
</dbReference>
<accession>A0A4D6LAR6</accession>
<evidence type="ECO:0000256" key="1">
    <source>
        <dbReference type="ARBA" id="ARBA00010838"/>
    </source>
</evidence>
<dbReference type="InterPro" id="IPR017853">
    <property type="entry name" value="GH"/>
</dbReference>
<comment type="similarity">
    <text evidence="1">Belongs to the glycosyl hydrolase 1 family.</text>
</comment>
<keyword evidence="5" id="KW-1185">Reference proteome</keyword>
<dbReference type="EMBL" id="CP039347">
    <property type="protein sequence ID" value="QCD85661.1"/>
    <property type="molecule type" value="Genomic_DNA"/>
</dbReference>
<protein>
    <submittedName>
        <fullName evidence="4">Beta-glucosidase</fullName>
    </submittedName>
</protein>